<evidence type="ECO:0000256" key="7">
    <source>
        <dbReference type="ARBA" id="ARBA00023136"/>
    </source>
</evidence>
<evidence type="ECO:0000256" key="6">
    <source>
        <dbReference type="ARBA" id="ARBA00023098"/>
    </source>
</evidence>
<accession>A0A3N4LQ04</accession>
<dbReference type="InterPro" id="IPR029058">
    <property type="entry name" value="AB_hydrolase_fold"/>
</dbReference>
<dbReference type="GO" id="GO:0016787">
    <property type="term" value="F:hydrolase activity"/>
    <property type="evidence" value="ECO:0007669"/>
    <property type="project" value="UniProtKB-KW"/>
</dbReference>
<dbReference type="GO" id="GO:0016020">
    <property type="term" value="C:membrane"/>
    <property type="evidence" value="ECO:0007669"/>
    <property type="project" value="UniProtKB-SubCell"/>
</dbReference>
<dbReference type="EMBL" id="ML121539">
    <property type="protein sequence ID" value="RPB25007.1"/>
    <property type="molecule type" value="Genomic_DNA"/>
</dbReference>
<evidence type="ECO:0000256" key="1">
    <source>
        <dbReference type="ARBA" id="ARBA00004167"/>
    </source>
</evidence>
<dbReference type="InParanoid" id="A0A3N4LQ04"/>
<organism evidence="10 11">
    <name type="scientific">Terfezia boudieri ATCC MYA-4762</name>
    <dbReference type="NCBI Taxonomy" id="1051890"/>
    <lineage>
        <taxon>Eukaryota</taxon>
        <taxon>Fungi</taxon>
        <taxon>Dikarya</taxon>
        <taxon>Ascomycota</taxon>
        <taxon>Pezizomycotina</taxon>
        <taxon>Pezizomycetes</taxon>
        <taxon>Pezizales</taxon>
        <taxon>Pezizaceae</taxon>
        <taxon>Terfezia</taxon>
    </lineage>
</organism>
<dbReference type="SUPFAM" id="SSF53474">
    <property type="entry name" value="alpha/beta-Hydrolases"/>
    <property type="match status" value="1"/>
</dbReference>
<reference evidence="10 11" key="1">
    <citation type="journal article" date="2018" name="Nat. Ecol. Evol.">
        <title>Pezizomycetes genomes reveal the molecular basis of ectomycorrhizal truffle lifestyle.</title>
        <authorList>
            <person name="Murat C."/>
            <person name="Payen T."/>
            <person name="Noel B."/>
            <person name="Kuo A."/>
            <person name="Morin E."/>
            <person name="Chen J."/>
            <person name="Kohler A."/>
            <person name="Krizsan K."/>
            <person name="Balestrini R."/>
            <person name="Da Silva C."/>
            <person name="Montanini B."/>
            <person name="Hainaut M."/>
            <person name="Levati E."/>
            <person name="Barry K.W."/>
            <person name="Belfiori B."/>
            <person name="Cichocki N."/>
            <person name="Clum A."/>
            <person name="Dockter R.B."/>
            <person name="Fauchery L."/>
            <person name="Guy J."/>
            <person name="Iotti M."/>
            <person name="Le Tacon F."/>
            <person name="Lindquist E.A."/>
            <person name="Lipzen A."/>
            <person name="Malagnac F."/>
            <person name="Mello A."/>
            <person name="Molinier V."/>
            <person name="Miyauchi S."/>
            <person name="Poulain J."/>
            <person name="Riccioni C."/>
            <person name="Rubini A."/>
            <person name="Sitrit Y."/>
            <person name="Splivallo R."/>
            <person name="Traeger S."/>
            <person name="Wang M."/>
            <person name="Zifcakova L."/>
            <person name="Wipf D."/>
            <person name="Zambonelli A."/>
            <person name="Paolocci F."/>
            <person name="Nowrousian M."/>
            <person name="Ottonello S."/>
            <person name="Baldrian P."/>
            <person name="Spatafora J.W."/>
            <person name="Henrissat B."/>
            <person name="Nagy L.G."/>
            <person name="Aury J.M."/>
            <person name="Wincker P."/>
            <person name="Grigoriev I.V."/>
            <person name="Bonfante P."/>
            <person name="Martin F.M."/>
        </authorList>
    </citation>
    <scope>NUCLEOTIDE SEQUENCE [LARGE SCALE GENOMIC DNA]</scope>
    <source>
        <strain evidence="10 11">ATCC MYA-4762</strain>
    </source>
</reference>
<gene>
    <name evidence="10" type="ORF">L211DRAFT_836865</name>
</gene>
<protein>
    <submittedName>
        <fullName evidence="10">Alpha/beta-hydrolase</fullName>
    </submittedName>
</protein>
<keyword evidence="4" id="KW-0442">Lipid degradation</keyword>
<dbReference type="Gene3D" id="3.40.50.1820">
    <property type="entry name" value="alpha/beta hydrolase"/>
    <property type="match status" value="1"/>
</dbReference>
<sequence length="827" mass="92398">MPRVPFVGRLHLYLPPFRARTSEGIHTPEGNLIGFDFTAQAPTPESGSSCDGGLVTHTYSRAPERERLFYKFKEEEERKRAETQQKSSWTIRWFKDEANAFLSSSVPLWRRNSQEYVALVVSFCFLIFESFIRVITIALPTPIIHFFYQRSRTLFNALSPASHTTKSSTRKEKNVVAQIREAGGFVELCEVWGYEAEEHIVQTKDGYLLGLHRVRPKGSSERRGRERTRGRGRGKLYGEDAGKRVVYMHHGLMMNSEIWVCLTEKERCLPFVLVDAGYDVWLGNNRGNKYSKKCIHQSSSDPNFWNFSMDQFAIHDIPDAINYILDTTRSRSLSYIGFSQGTAQAFASLSIHPSLNEKVDVFIALAPAMSPAGLHNPIVDALIKASPNLLYLLFGRKSILSSATFWQSLLYPPIFVRLIDSALTFLFNWRGVNITLNQKLAAYAHLYSYTSTKSVVHWFQIIRNKSFQMYDDDVHAQSLMNMYGNTFYRVARFPTKNITTPIVLVWGGSDSLVDIRVMLKELPGHTVDIGIPHYEHLDMLWAQDVDKLVFPTVLRSLETYSYSCEGEEDECQDALAHAHVKSCSAGTKLIPQLMVRKGSAGFSQNRLSVNRPATSPILPSYSDDERNAMTGTSMGEVEDTQSRMNNGTPPGATRGMRPTSSGSLGIVEEETLSQPISPRPSASHQITESTGLKTTTKTRRQSPSVTRRSHSPLDHKRLDLDSAPPPSTTNVFKEFFSNPSLFTRKLRGRSTSASSTISNVSGGAGSVKSGGNTSDDGSRVGAKFIAGGIILPRSGAAVAVSTKSTIEGLEEAERRRLRRLRRVRGSS</sequence>
<dbReference type="AlphaFoldDB" id="A0A3N4LQ04"/>
<evidence type="ECO:0000256" key="8">
    <source>
        <dbReference type="SAM" id="MobiDB-lite"/>
    </source>
</evidence>
<feature type="compositionally biased region" description="Low complexity" evidence="8">
    <location>
        <begin position="750"/>
        <end position="772"/>
    </location>
</feature>
<feature type="region of interest" description="Disordered" evidence="8">
    <location>
        <begin position="747"/>
        <end position="778"/>
    </location>
</feature>
<keyword evidence="6" id="KW-0443">Lipid metabolism</keyword>
<evidence type="ECO:0000256" key="5">
    <source>
        <dbReference type="ARBA" id="ARBA00022989"/>
    </source>
</evidence>
<dbReference type="Pfam" id="PF00561">
    <property type="entry name" value="Abhydrolase_1"/>
    <property type="match status" value="1"/>
</dbReference>
<dbReference type="OrthoDB" id="9974421at2759"/>
<evidence type="ECO:0000259" key="9">
    <source>
        <dbReference type="Pfam" id="PF00561"/>
    </source>
</evidence>
<name>A0A3N4LQ04_9PEZI</name>
<evidence type="ECO:0000256" key="2">
    <source>
        <dbReference type="ARBA" id="ARBA00022692"/>
    </source>
</evidence>
<dbReference type="InterPro" id="IPR000073">
    <property type="entry name" value="AB_hydrolase_1"/>
</dbReference>
<keyword evidence="3 10" id="KW-0378">Hydrolase</keyword>
<keyword evidence="7" id="KW-0472">Membrane</keyword>
<feature type="domain" description="AB hydrolase-1" evidence="9">
    <location>
        <begin position="245"/>
        <end position="541"/>
    </location>
</feature>
<evidence type="ECO:0000313" key="11">
    <source>
        <dbReference type="Proteomes" id="UP000267821"/>
    </source>
</evidence>
<dbReference type="FunCoup" id="A0A3N4LQ04">
    <property type="interactions" value="1365"/>
</dbReference>
<dbReference type="PANTHER" id="PTHR11005">
    <property type="entry name" value="LYSOSOMAL ACID LIPASE-RELATED"/>
    <property type="match status" value="1"/>
</dbReference>
<dbReference type="GO" id="GO:0016042">
    <property type="term" value="P:lipid catabolic process"/>
    <property type="evidence" value="ECO:0007669"/>
    <property type="project" value="UniProtKB-KW"/>
</dbReference>
<evidence type="ECO:0000256" key="4">
    <source>
        <dbReference type="ARBA" id="ARBA00022963"/>
    </source>
</evidence>
<dbReference type="Proteomes" id="UP000267821">
    <property type="component" value="Unassembled WGS sequence"/>
</dbReference>
<dbReference type="STRING" id="1051890.A0A3N4LQ04"/>
<evidence type="ECO:0000256" key="3">
    <source>
        <dbReference type="ARBA" id="ARBA00022801"/>
    </source>
</evidence>
<evidence type="ECO:0000313" key="10">
    <source>
        <dbReference type="EMBL" id="RPB25007.1"/>
    </source>
</evidence>
<keyword evidence="5" id="KW-1133">Transmembrane helix</keyword>
<feature type="compositionally biased region" description="Polar residues" evidence="8">
    <location>
        <begin position="672"/>
        <end position="692"/>
    </location>
</feature>
<comment type="subcellular location">
    <subcellularLocation>
        <location evidence="1">Membrane</location>
        <topology evidence="1">Single-pass membrane protein</topology>
    </subcellularLocation>
</comment>
<dbReference type="FunFam" id="3.40.50.1820:FF:000095">
    <property type="entry name" value="Triglyceride lipase-cholesterol esterase"/>
    <property type="match status" value="1"/>
</dbReference>
<proteinExistence type="predicted"/>
<feature type="compositionally biased region" description="Basic and acidic residues" evidence="8">
    <location>
        <begin position="711"/>
        <end position="720"/>
    </location>
</feature>
<keyword evidence="2" id="KW-0812">Transmembrane</keyword>
<keyword evidence="11" id="KW-1185">Reference proteome</keyword>
<feature type="region of interest" description="Disordered" evidence="8">
    <location>
        <begin position="606"/>
        <end position="732"/>
    </location>
</feature>